<comment type="caution">
    <text evidence="3">The sequence shown here is derived from an EMBL/GenBank/DDBJ whole genome shotgun (WGS) entry which is preliminary data.</text>
</comment>
<dbReference type="PANTHER" id="PTHR43615:SF1">
    <property type="entry name" value="PPDK_N DOMAIN-CONTAINING PROTEIN"/>
    <property type="match status" value="1"/>
</dbReference>
<accession>A0ABN2QSX7</accession>
<feature type="domain" description="Pyruvate phosphate dikinase AMP/ATP-binding" evidence="2">
    <location>
        <begin position="3"/>
        <end position="271"/>
    </location>
</feature>
<dbReference type="Pfam" id="PF00391">
    <property type="entry name" value="PEP-utilizers"/>
    <property type="match status" value="1"/>
</dbReference>
<sequence length="856" mass="93313">MLGTDVYTAVLAECGVDDRISDVLGEVTTDGVDAAAAEIAGLIGEVAFSAPVRSAIEDAYAAAGADRVAVRSSGREEDGETHSFAGQFASFLNVSGVDEVCARVRDCWASVFSARSLHYRLRHGLPLETAGMAVLVQELVTADRSGVLFTANPVTGDREQCVISSVYGLGEGLVSGAVDADTVVLDSRGDVVDRIVGEKRDRIEAVAAGDGCRSVEVPEHERAAFSLRDKDIVALHELGSLITALSGAPQDIEWAIAGETVWILQARPVTTPVPPSPVAAEPVGDGDFRVWDNANIIESFSGITSPLTFSFAADAYARIYRHYARSLRVPGRWLSDMDEWLPHLLGQFHGRVYYNLLHWYRMVRLAPLYPVNRKVLEASLGVEEPLDDALAKTLRPHRAPSGIADRVARLVTVAEFVRRFFRTSALVDEFAREFYLAYRVFDRVDYDALPGAETYRRFQALERELIAKWGSMMVLDATLLISFGALHVLTKRWLPDAPEWFTPAVAGPGPEVESAEPVHALTELASKLHADEGLRSLVFRTEPGAVRNALAAQGYDEFLADVDDYIDRFGYRSVDELKLEVPDLREDPSSLFVLLRGAVPGKAERTAVDAESYLDENLRGVRRAVYEVVRRKVRGGLRDRERLRFCRTRAFGSAKRMLRAMGRDLAASGVLADWSDVFFLRLAEVRALFTAEGDRPDAARLVAQRKRQRAGDEGVHAPSRFRTTGSGYSMAELVEAGWRHGEAERTGALVFHGVPSCPGTAEGRAVVTEAPEDVDGGILVAYRTDPGWVSALRSASALVIERGSPLTHVAIVARELGLPTVVQVPGVVRELRTGMRVRVDGAAGVLTVLDAGEVLA</sequence>
<dbReference type="SUPFAM" id="SSF52009">
    <property type="entry name" value="Phosphohistidine domain"/>
    <property type="match status" value="1"/>
</dbReference>
<proteinExistence type="predicted"/>
<feature type="domain" description="PEP-utilising enzyme mobile" evidence="1">
    <location>
        <begin position="775"/>
        <end position="844"/>
    </location>
</feature>
<dbReference type="NCBIfam" id="NF004881">
    <property type="entry name" value="PRK06241.2-2"/>
    <property type="match status" value="1"/>
</dbReference>
<dbReference type="EMBL" id="BAAANN010000010">
    <property type="protein sequence ID" value="GAA1957496.1"/>
    <property type="molecule type" value="Genomic_DNA"/>
</dbReference>
<dbReference type="InterPro" id="IPR008279">
    <property type="entry name" value="PEP-util_enz_mobile_dom"/>
</dbReference>
<name>A0ABN2QSX7_9PSEU</name>
<dbReference type="SUPFAM" id="SSF56059">
    <property type="entry name" value="Glutathione synthetase ATP-binding domain-like"/>
    <property type="match status" value="1"/>
</dbReference>
<organism evidence="3 4">
    <name type="scientific">Amycolatopsis minnesotensis</name>
    <dbReference type="NCBI Taxonomy" id="337894"/>
    <lineage>
        <taxon>Bacteria</taxon>
        <taxon>Bacillati</taxon>
        <taxon>Actinomycetota</taxon>
        <taxon>Actinomycetes</taxon>
        <taxon>Pseudonocardiales</taxon>
        <taxon>Pseudonocardiaceae</taxon>
        <taxon>Amycolatopsis</taxon>
    </lineage>
</organism>
<dbReference type="InterPro" id="IPR013815">
    <property type="entry name" value="ATP_grasp_subdomain_1"/>
</dbReference>
<gene>
    <name evidence="3" type="ORF">GCM10009754_29530</name>
</gene>
<evidence type="ECO:0000259" key="2">
    <source>
        <dbReference type="Pfam" id="PF01326"/>
    </source>
</evidence>
<dbReference type="InterPro" id="IPR036637">
    <property type="entry name" value="Phosphohistidine_dom_sf"/>
</dbReference>
<dbReference type="InterPro" id="IPR002192">
    <property type="entry name" value="PPDK_AMP/ATP-bd"/>
</dbReference>
<dbReference type="PANTHER" id="PTHR43615">
    <property type="entry name" value="PHOSPHOENOLPYRUVATE SYNTHASE-RELATED"/>
    <property type="match status" value="1"/>
</dbReference>
<dbReference type="Gene3D" id="3.30.470.20">
    <property type="entry name" value="ATP-grasp fold, B domain"/>
    <property type="match status" value="1"/>
</dbReference>
<dbReference type="Gene3D" id="3.30.1490.20">
    <property type="entry name" value="ATP-grasp fold, A domain"/>
    <property type="match status" value="1"/>
</dbReference>
<evidence type="ECO:0000313" key="4">
    <source>
        <dbReference type="Proteomes" id="UP001501116"/>
    </source>
</evidence>
<keyword evidence="4" id="KW-1185">Reference proteome</keyword>
<dbReference type="Proteomes" id="UP001501116">
    <property type="component" value="Unassembled WGS sequence"/>
</dbReference>
<dbReference type="Gene3D" id="3.50.30.10">
    <property type="entry name" value="Phosphohistidine domain"/>
    <property type="match status" value="1"/>
</dbReference>
<protein>
    <submittedName>
        <fullName evidence="3">Phosphoenolpyruvate synthase</fullName>
    </submittedName>
</protein>
<evidence type="ECO:0000313" key="3">
    <source>
        <dbReference type="EMBL" id="GAA1957496.1"/>
    </source>
</evidence>
<dbReference type="Pfam" id="PF01326">
    <property type="entry name" value="PPDK_N"/>
    <property type="match status" value="1"/>
</dbReference>
<dbReference type="InterPro" id="IPR051549">
    <property type="entry name" value="PEP_Utilizing_Enz"/>
</dbReference>
<evidence type="ECO:0000259" key="1">
    <source>
        <dbReference type="Pfam" id="PF00391"/>
    </source>
</evidence>
<reference evidence="3 4" key="1">
    <citation type="journal article" date="2019" name="Int. J. Syst. Evol. Microbiol.">
        <title>The Global Catalogue of Microorganisms (GCM) 10K type strain sequencing project: providing services to taxonomists for standard genome sequencing and annotation.</title>
        <authorList>
            <consortium name="The Broad Institute Genomics Platform"/>
            <consortium name="The Broad Institute Genome Sequencing Center for Infectious Disease"/>
            <person name="Wu L."/>
            <person name="Ma J."/>
        </authorList>
    </citation>
    <scope>NUCLEOTIDE SEQUENCE [LARGE SCALE GENOMIC DNA]</scope>
    <source>
        <strain evidence="3 4">JCM 14545</strain>
    </source>
</reference>